<name>E9HCU8_DAPPU</name>
<keyword evidence="3" id="KW-1185">Reference proteome</keyword>
<protein>
    <submittedName>
        <fullName evidence="2">Uncharacterized protein</fullName>
    </submittedName>
</protein>
<dbReference type="OrthoDB" id="6418606at2759"/>
<organism evidence="2 3">
    <name type="scientific">Daphnia pulex</name>
    <name type="common">Water flea</name>
    <dbReference type="NCBI Taxonomy" id="6669"/>
    <lineage>
        <taxon>Eukaryota</taxon>
        <taxon>Metazoa</taxon>
        <taxon>Ecdysozoa</taxon>
        <taxon>Arthropoda</taxon>
        <taxon>Crustacea</taxon>
        <taxon>Branchiopoda</taxon>
        <taxon>Diplostraca</taxon>
        <taxon>Cladocera</taxon>
        <taxon>Anomopoda</taxon>
        <taxon>Daphniidae</taxon>
        <taxon>Daphnia</taxon>
    </lineage>
</organism>
<dbReference type="EMBL" id="GL732621">
    <property type="protein sequence ID" value="EFX70415.1"/>
    <property type="molecule type" value="Genomic_DNA"/>
</dbReference>
<evidence type="ECO:0000313" key="3">
    <source>
        <dbReference type="Proteomes" id="UP000000305"/>
    </source>
</evidence>
<feature type="signal peptide" evidence="1">
    <location>
        <begin position="1"/>
        <end position="28"/>
    </location>
</feature>
<accession>E9HCU8</accession>
<dbReference type="KEGG" id="dpx:DAPPUDRAFT_309437"/>
<gene>
    <name evidence="2" type="ORF">DAPPUDRAFT_309437</name>
</gene>
<dbReference type="InParanoid" id="E9HCU8"/>
<dbReference type="AlphaFoldDB" id="E9HCU8"/>
<proteinExistence type="predicted"/>
<dbReference type="Proteomes" id="UP000000305">
    <property type="component" value="Unassembled WGS sequence"/>
</dbReference>
<reference evidence="2 3" key="1">
    <citation type="journal article" date="2011" name="Science">
        <title>The ecoresponsive genome of Daphnia pulex.</title>
        <authorList>
            <person name="Colbourne J.K."/>
            <person name="Pfrender M.E."/>
            <person name="Gilbert D."/>
            <person name="Thomas W.K."/>
            <person name="Tucker A."/>
            <person name="Oakley T.H."/>
            <person name="Tokishita S."/>
            <person name="Aerts A."/>
            <person name="Arnold G.J."/>
            <person name="Basu M.K."/>
            <person name="Bauer D.J."/>
            <person name="Caceres C.E."/>
            <person name="Carmel L."/>
            <person name="Casola C."/>
            <person name="Choi J.H."/>
            <person name="Detter J.C."/>
            <person name="Dong Q."/>
            <person name="Dusheyko S."/>
            <person name="Eads B.D."/>
            <person name="Frohlich T."/>
            <person name="Geiler-Samerotte K.A."/>
            <person name="Gerlach D."/>
            <person name="Hatcher P."/>
            <person name="Jogdeo S."/>
            <person name="Krijgsveld J."/>
            <person name="Kriventseva E.V."/>
            <person name="Kultz D."/>
            <person name="Laforsch C."/>
            <person name="Lindquist E."/>
            <person name="Lopez J."/>
            <person name="Manak J.R."/>
            <person name="Muller J."/>
            <person name="Pangilinan J."/>
            <person name="Patwardhan R.P."/>
            <person name="Pitluck S."/>
            <person name="Pritham E.J."/>
            <person name="Rechtsteiner A."/>
            <person name="Rho M."/>
            <person name="Rogozin I.B."/>
            <person name="Sakarya O."/>
            <person name="Salamov A."/>
            <person name="Schaack S."/>
            <person name="Shapiro H."/>
            <person name="Shiga Y."/>
            <person name="Skalitzky C."/>
            <person name="Smith Z."/>
            <person name="Souvorov A."/>
            <person name="Sung W."/>
            <person name="Tang Z."/>
            <person name="Tsuchiya D."/>
            <person name="Tu H."/>
            <person name="Vos H."/>
            <person name="Wang M."/>
            <person name="Wolf Y.I."/>
            <person name="Yamagata H."/>
            <person name="Yamada T."/>
            <person name="Ye Y."/>
            <person name="Shaw J.R."/>
            <person name="Andrews J."/>
            <person name="Crease T.J."/>
            <person name="Tang H."/>
            <person name="Lucas S.M."/>
            <person name="Robertson H.M."/>
            <person name="Bork P."/>
            <person name="Koonin E.V."/>
            <person name="Zdobnov E.M."/>
            <person name="Grigoriev I.V."/>
            <person name="Lynch M."/>
            <person name="Boore J.L."/>
        </authorList>
    </citation>
    <scope>NUCLEOTIDE SEQUENCE [LARGE SCALE GENOMIC DNA]</scope>
</reference>
<dbReference type="STRING" id="6669.E9HCU8"/>
<keyword evidence="1" id="KW-0732">Signal</keyword>
<sequence>MRMEILQHHSACQRMLAVLLLLLSASSGFVPTADEQSPAVENWNDLVLRCRRSADDGSDSVTKEGSSLLPIRPVRRLGSEFLGKRAAAVVLTLENLCSELLFSEEEVDENWLCQCIRNWEQSTLPASSSLGGQHNMDEDSLAPAAAARVNKRGLGAILLSGKRMNRDKWNNNALTRRVMGSEFLGKRAIMGSEFLGKRAIMGSEFLGKRGYNGRSNGLSGPVKI</sequence>
<feature type="chain" id="PRO_5003238039" evidence="1">
    <location>
        <begin position="29"/>
        <end position="224"/>
    </location>
</feature>
<evidence type="ECO:0000256" key="1">
    <source>
        <dbReference type="SAM" id="SignalP"/>
    </source>
</evidence>
<dbReference type="HOGENOM" id="CLU_1236188_0_0_1"/>
<evidence type="ECO:0000313" key="2">
    <source>
        <dbReference type="EMBL" id="EFX70415.1"/>
    </source>
</evidence>